<gene>
    <name evidence="2" type="ORF">QE399_003093</name>
</gene>
<feature type="compositionally biased region" description="Basic and acidic residues" evidence="1">
    <location>
        <begin position="276"/>
        <end position="285"/>
    </location>
</feature>
<feature type="region of interest" description="Disordered" evidence="1">
    <location>
        <begin position="241"/>
        <end position="285"/>
    </location>
</feature>
<dbReference type="Gene3D" id="3.40.50.300">
    <property type="entry name" value="P-loop containing nucleotide triphosphate hydrolases"/>
    <property type="match status" value="1"/>
</dbReference>
<proteinExistence type="predicted"/>
<name>A0ABU1IDV7_9BURK</name>
<dbReference type="InterPro" id="IPR047610">
    <property type="entry name" value="ImuA_translesion"/>
</dbReference>
<dbReference type="InterPro" id="IPR027417">
    <property type="entry name" value="P-loop_NTPase"/>
</dbReference>
<dbReference type="RefSeq" id="WP_309830004.1">
    <property type="nucleotide sequence ID" value="NZ_JAVIZX010000001.1"/>
</dbReference>
<dbReference type="SUPFAM" id="SSF52540">
    <property type="entry name" value="P-loop containing nucleoside triphosphate hydrolases"/>
    <property type="match status" value="1"/>
</dbReference>
<dbReference type="EMBL" id="JAVIZX010000001">
    <property type="protein sequence ID" value="MDR6215404.1"/>
    <property type="molecule type" value="Genomic_DNA"/>
</dbReference>
<keyword evidence="3" id="KW-1185">Reference proteome</keyword>
<reference evidence="2 3" key="1">
    <citation type="submission" date="2023-08" db="EMBL/GenBank/DDBJ databases">
        <title>Functional and genomic diversity of the sorghum phyllosphere microbiome.</title>
        <authorList>
            <person name="Shade A."/>
        </authorList>
    </citation>
    <scope>NUCLEOTIDE SEQUENCE [LARGE SCALE GENOMIC DNA]</scope>
    <source>
        <strain evidence="2 3">SORGH_AS_0335</strain>
    </source>
</reference>
<accession>A0ABU1IDV7</accession>
<organism evidence="2 3">
    <name type="scientific">Paracidovorax wautersii</name>
    <dbReference type="NCBI Taxonomy" id="1177982"/>
    <lineage>
        <taxon>Bacteria</taxon>
        <taxon>Pseudomonadati</taxon>
        <taxon>Pseudomonadota</taxon>
        <taxon>Betaproteobacteria</taxon>
        <taxon>Burkholderiales</taxon>
        <taxon>Comamonadaceae</taxon>
        <taxon>Paracidovorax</taxon>
    </lineage>
</organism>
<protein>
    <submittedName>
        <fullName evidence="2">Protein ImuA</fullName>
    </submittedName>
</protein>
<evidence type="ECO:0000313" key="3">
    <source>
        <dbReference type="Proteomes" id="UP001267710"/>
    </source>
</evidence>
<evidence type="ECO:0000256" key="1">
    <source>
        <dbReference type="SAM" id="MobiDB-lite"/>
    </source>
</evidence>
<evidence type="ECO:0000313" key="2">
    <source>
        <dbReference type="EMBL" id="MDR6215404.1"/>
    </source>
</evidence>
<comment type="caution">
    <text evidence="2">The sequence shown here is derived from an EMBL/GenBank/DDBJ whole genome shotgun (WGS) entry which is preliminary data.</text>
</comment>
<dbReference type="Proteomes" id="UP001267710">
    <property type="component" value="Unassembled WGS sequence"/>
</dbReference>
<dbReference type="NCBIfam" id="NF033429">
    <property type="entry name" value="ImuA_translesion"/>
    <property type="match status" value="1"/>
</dbReference>
<sequence>MSALPHFSLTTATPAGAQRRACEVPGVWQGSDWAAAGLQRTRPTGHAALDAQLPGGGWPLGAMAEVLQPPQAVREWPLVLPGLAQAIAEGAAGRVVLVAPPHEPFAPALQAGGLLAQRLCRVLAGAHQATEAAWASEQALRCRDVLAVLAWLPQARPETLRRLQLAAAQQGRWLWVFRPDTQRGQSSPAPLRLWVLGRDTQLHVHLVKRRGPPLLEPVVLPLRNAALAAVLDAQARRKRLAQQDAGHGWGAPLRPSADPMPGPALRRPDVPGVPHALDRTAPRRG</sequence>